<protein>
    <submittedName>
        <fullName evidence="3">Enolase C-terminal domain-like protein</fullName>
    </submittedName>
</protein>
<feature type="domain" description="Mandelate racemase/muconate lactonizing enzyme C-terminal" evidence="2">
    <location>
        <begin position="227"/>
        <end position="325"/>
    </location>
</feature>
<dbReference type="Proteomes" id="UP001595891">
    <property type="component" value="Unassembled WGS sequence"/>
</dbReference>
<dbReference type="EMBL" id="JBHSFN010000002">
    <property type="protein sequence ID" value="MFC4585536.1"/>
    <property type="molecule type" value="Genomic_DNA"/>
</dbReference>
<evidence type="ECO:0000313" key="3">
    <source>
        <dbReference type="EMBL" id="MFC4585536.1"/>
    </source>
</evidence>
<dbReference type="PANTHER" id="PTHR48080">
    <property type="entry name" value="D-GALACTONATE DEHYDRATASE-RELATED"/>
    <property type="match status" value="1"/>
</dbReference>
<keyword evidence="4" id="KW-1185">Reference proteome</keyword>
<dbReference type="SUPFAM" id="SSF54826">
    <property type="entry name" value="Enolase N-terminal domain-like"/>
    <property type="match status" value="1"/>
</dbReference>
<proteinExistence type="predicted"/>
<feature type="compositionally biased region" description="Basic and acidic residues" evidence="1">
    <location>
        <begin position="65"/>
        <end position="86"/>
    </location>
</feature>
<dbReference type="RefSeq" id="WP_262850972.1">
    <property type="nucleotide sequence ID" value="NZ_JANZYP010000138.1"/>
</dbReference>
<dbReference type="InterPro" id="IPR013342">
    <property type="entry name" value="Mandelate_racemase_C"/>
</dbReference>
<comment type="caution">
    <text evidence="3">The sequence shown here is derived from an EMBL/GenBank/DDBJ whole genome shotgun (WGS) entry which is preliminary data.</text>
</comment>
<accession>A0ABV9E7P2</accession>
<name>A0ABV9E7P2_9ACTN</name>
<feature type="compositionally biased region" description="Low complexity" evidence="1">
    <location>
        <begin position="49"/>
        <end position="64"/>
    </location>
</feature>
<dbReference type="InterPro" id="IPR034593">
    <property type="entry name" value="DgoD-like"/>
</dbReference>
<evidence type="ECO:0000256" key="1">
    <source>
        <dbReference type="SAM" id="MobiDB-lite"/>
    </source>
</evidence>
<dbReference type="SMART" id="SM00922">
    <property type="entry name" value="MR_MLE"/>
    <property type="match status" value="1"/>
</dbReference>
<dbReference type="Gene3D" id="3.20.20.120">
    <property type="entry name" value="Enolase-like C-terminal domain"/>
    <property type="match status" value="1"/>
</dbReference>
<dbReference type="InterPro" id="IPR036849">
    <property type="entry name" value="Enolase-like_C_sf"/>
</dbReference>
<dbReference type="InterPro" id="IPR029065">
    <property type="entry name" value="Enolase_C-like"/>
</dbReference>
<sequence length="454" mass="47076">MPRVRELEVFRLALPYGRRPESILVKLTDYGGMTGWGEIVQPAERRSARSGTSGSAVTTGQSAARESRELDGTTGRTVEKTSRRTVEGTSGRTVEGMSGRTVEGATGRTADGVTGRTVEGARSAGGLGAAMVARDGAATVARDGADGQDDQSLAKTWATLAESLAPALLGVDWEHPDELGTIPGGTAVDLACWDLWARMRGVPLAHALGGSRTSVMATVRLSAERSLEAMIARVNRHVCAGYAHVTLDVHPGWDVEPVRAVRQAYPALTLAVDGRGAYTGAPADITALEALAAYDVTAIERPFGGPDSAADLDLHGELRERVSSLVAIEVHSVRALEEAIAARAGSALLLRPSRFGSLRAVRTAHDLAMTAGWEITAAGGAGTGLARAATVAVASLPGCTLPSDVTEPPRSAQIVTPPVGASGGVVAVPLTQPGLGHLVDEDRVRRLAGDSFKL</sequence>
<organism evidence="3 4">
    <name type="scientific">Sphaerisporangium corydalis</name>
    <dbReference type="NCBI Taxonomy" id="1441875"/>
    <lineage>
        <taxon>Bacteria</taxon>
        <taxon>Bacillati</taxon>
        <taxon>Actinomycetota</taxon>
        <taxon>Actinomycetes</taxon>
        <taxon>Streptosporangiales</taxon>
        <taxon>Streptosporangiaceae</taxon>
        <taxon>Sphaerisporangium</taxon>
    </lineage>
</organism>
<gene>
    <name evidence="3" type="ORF">ACFO8L_05610</name>
</gene>
<evidence type="ECO:0000313" key="4">
    <source>
        <dbReference type="Proteomes" id="UP001595891"/>
    </source>
</evidence>
<evidence type="ECO:0000259" key="2">
    <source>
        <dbReference type="SMART" id="SM00922"/>
    </source>
</evidence>
<feature type="region of interest" description="Disordered" evidence="1">
    <location>
        <begin position="43"/>
        <end position="118"/>
    </location>
</feature>
<dbReference type="Gene3D" id="3.30.390.10">
    <property type="entry name" value="Enolase-like, N-terminal domain"/>
    <property type="match status" value="1"/>
</dbReference>
<dbReference type="SUPFAM" id="SSF51604">
    <property type="entry name" value="Enolase C-terminal domain-like"/>
    <property type="match status" value="1"/>
</dbReference>
<dbReference type="Pfam" id="PF13378">
    <property type="entry name" value="MR_MLE_C"/>
    <property type="match status" value="1"/>
</dbReference>
<dbReference type="InterPro" id="IPR029017">
    <property type="entry name" value="Enolase-like_N"/>
</dbReference>
<reference evidence="4" key="1">
    <citation type="journal article" date="2019" name="Int. J. Syst. Evol. Microbiol.">
        <title>The Global Catalogue of Microorganisms (GCM) 10K type strain sequencing project: providing services to taxonomists for standard genome sequencing and annotation.</title>
        <authorList>
            <consortium name="The Broad Institute Genomics Platform"/>
            <consortium name="The Broad Institute Genome Sequencing Center for Infectious Disease"/>
            <person name="Wu L."/>
            <person name="Ma J."/>
        </authorList>
    </citation>
    <scope>NUCLEOTIDE SEQUENCE [LARGE SCALE GENOMIC DNA]</scope>
    <source>
        <strain evidence="4">CCUG 49560</strain>
    </source>
</reference>